<sequence>MSPSQGEEKRGKAEVRLVTVYIMGKACQVPSDATIMGAIEYAGHQIVRGAGCREGYCGACATLYRVPGDYKIRTGLACMTLVEEGMTLAQFPSVPAEKAIYDIEQMKPNVSAIQQAYPVVFRCVACSTCTKSCPQGLQVMDYVQAAKRGDIAMLMDLSFDCVACGLCMLRCPAEITQPLVGVLGRRLYGRYLRPDSPELAERVNAVNAGAYDAEYRKMMAMGREELSKLYYARDSE</sequence>
<dbReference type="InterPro" id="IPR017896">
    <property type="entry name" value="4Fe4S_Fe-S-bd"/>
</dbReference>
<dbReference type="SUPFAM" id="SSF46548">
    <property type="entry name" value="alpha-helical ferredoxin"/>
    <property type="match status" value="1"/>
</dbReference>
<evidence type="ECO:0000256" key="2">
    <source>
        <dbReference type="ARBA" id="ARBA00023004"/>
    </source>
</evidence>
<dbReference type="InterPro" id="IPR017900">
    <property type="entry name" value="4Fe4S_Fe_S_CS"/>
</dbReference>
<dbReference type="Proteomes" id="UP001234916">
    <property type="component" value="Chromosome"/>
</dbReference>
<dbReference type="PROSITE" id="PS00197">
    <property type="entry name" value="2FE2S_FER_1"/>
    <property type="match status" value="1"/>
</dbReference>
<accession>A0AA49IWI8</accession>
<dbReference type="PROSITE" id="PS00198">
    <property type="entry name" value="4FE4S_FER_1"/>
    <property type="match status" value="2"/>
</dbReference>
<keyword evidence="2" id="KW-0408">Iron</keyword>
<organism evidence="6">
    <name type="scientific">Candidatus Nitricoxidivorans perseverans</name>
    <dbReference type="NCBI Taxonomy" id="2975601"/>
    <lineage>
        <taxon>Bacteria</taxon>
        <taxon>Pseudomonadati</taxon>
        <taxon>Pseudomonadota</taxon>
        <taxon>Betaproteobacteria</taxon>
        <taxon>Nitrosomonadales</taxon>
        <taxon>Sterolibacteriaceae</taxon>
        <taxon>Candidatus Nitricoxidivorans</taxon>
    </lineage>
</organism>
<dbReference type="InterPro" id="IPR036010">
    <property type="entry name" value="2Fe-2S_ferredoxin-like_sf"/>
</dbReference>
<reference evidence="6" key="1">
    <citation type="journal article" date="2023" name="Nat. Microbiol.">
        <title>Enrichment and characterization of a nitric oxide-reducing microbial community in a continuous bioreactor.</title>
        <authorList>
            <person name="Garrido-Amador P."/>
            <person name="Stortenbeker N."/>
            <person name="Wessels H.J.C.T."/>
            <person name="Speth D.R."/>
            <person name="Garcia-Heredia I."/>
            <person name="Kartal B."/>
        </authorList>
    </citation>
    <scope>NUCLEOTIDE SEQUENCE</scope>
    <source>
        <strain evidence="6">MAG1</strain>
    </source>
</reference>
<protein>
    <submittedName>
        <fullName evidence="6">4Fe-4S dicluster domain-containing protein</fullName>
    </submittedName>
</protein>
<keyword evidence="3" id="KW-0411">Iron-sulfur</keyword>
<feature type="domain" description="4Fe-4S ferredoxin-type" evidence="5">
    <location>
        <begin position="114"/>
        <end position="143"/>
    </location>
</feature>
<name>A0AA49IWI8_9PROT</name>
<dbReference type="EMBL" id="CP107246">
    <property type="protein sequence ID" value="WIM05535.1"/>
    <property type="molecule type" value="Genomic_DNA"/>
</dbReference>
<feature type="domain" description="4Fe-4S ferredoxin-type" evidence="5">
    <location>
        <begin position="151"/>
        <end position="181"/>
    </location>
</feature>
<dbReference type="InterPro" id="IPR006058">
    <property type="entry name" value="2Fe2S_fd_BS"/>
</dbReference>
<gene>
    <name evidence="6" type="ORF">OHM77_12770</name>
</gene>
<keyword evidence="1" id="KW-0479">Metal-binding</keyword>
<dbReference type="InterPro" id="IPR001041">
    <property type="entry name" value="2Fe-2S_ferredoxin-type"/>
</dbReference>
<feature type="domain" description="2Fe-2S ferredoxin-type" evidence="4">
    <location>
        <begin position="16"/>
        <end position="94"/>
    </location>
</feature>
<dbReference type="CDD" id="cd00207">
    <property type="entry name" value="fer2"/>
    <property type="match status" value="1"/>
</dbReference>
<evidence type="ECO:0000256" key="1">
    <source>
        <dbReference type="ARBA" id="ARBA00022723"/>
    </source>
</evidence>
<dbReference type="GO" id="GO:0051537">
    <property type="term" value="F:2 iron, 2 sulfur cluster binding"/>
    <property type="evidence" value="ECO:0007669"/>
    <property type="project" value="InterPro"/>
</dbReference>
<evidence type="ECO:0000259" key="5">
    <source>
        <dbReference type="PROSITE" id="PS51379"/>
    </source>
</evidence>
<dbReference type="PROSITE" id="PS51085">
    <property type="entry name" value="2FE2S_FER_2"/>
    <property type="match status" value="1"/>
</dbReference>
<dbReference type="AlphaFoldDB" id="A0AA49IWI8"/>
<dbReference type="SUPFAM" id="SSF54292">
    <property type="entry name" value="2Fe-2S ferredoxin-like"/>
    <property type="match status" value="1"/>
</dbReference>
<dbReference type="Gene3D" id="3.30.70.20">
    <property type="match status" value="1"/>
</dbReference>
<dbReference type="KEGG" id="npv:OHM77_12770"/>
<evidence type="ECO:0000313" key="6">
    <source>
        <dbReference type="EMBL" id="WIM05535.1"/>
    </source>
</evidence>
<dbReference type="PROSITE" id="PS51379">
    <property type="entry name" value="4FE4S_FER_2"/>
    <property type="match status" value="2"/>
</dbReference>
<dbReference type="Pfam" id="PF12838">
    <property type="entry name" value="Fer4_7"/>
    <property type="match status" value="1"/>
</dbReference>
<dbReference type="GO" id="GO:0046872">
    <property type="term" value="F:metal ion binding"/>
    <property type="evidence" value="ECO:0007669"/>
    <property type="project" value="UniProtKB-KW"/>
</dbReference>
<evidence type="ECO:0000256" key="3">
    <source>
        <dbReference type="ARBA" id="ARBA00023014"/>
    </source>
</evidence>
<evidence type="ECO:0000259" key="4">
    <source>
        <dbReference type="PROSITE" id="PS51085"/>
    </source>
</evidence>
<proteinExistence type="predicted"/>